<evidence type="ECO:0000313" key="1">
    <source>
        <dbReference type="EMBL" id="CAI9537123.1"/>
    </source>
</evidence>
<gene>
    <name evidence="1" type="ORF">SPARVUS_LOCUS1156456</name>
</gene>
<reference evidence="1" key="1">
    <citation type="submission" date="2023-05" db="EMBL/GenBank/DDBJ databases">
        <authorList>
            <person name="Stuckert A."/>
        </authorList>
    </citation>
    <scope>NUCLEOTIDE SEQUENCE</scope>
</reference>
<proteinExistence type="predicted"/>
<name>A0ABN9AMF8_9NEOB</name>
<protein>
    <submittedName>
        <fullName evidence="1">Uncharacterized protein</fullName>
    </submittedName>
</protein>
<comment type="caution">
    <text evidence="1">The sequence shown here is derived from an EMBL/GenBank/DDBJ whole genome shotgun (WGS) entry which is preliminary data.</text>
</comment>
<evidence type="ECO:0000313" key="2">
    <source>
        <dbReference type="Proteomes" id="UP001162483"/>
    </source>
</evidence>
<keyword evidence="2" id="KW-1185">Reference proteome</keyword>
<sequence length="56" mass="6092">MYIQYKPKIFSAPATYTMVPTRSPNNLQSFLSIGPAFGNLGSRTGSVVPDLELNSN</sequence>
<accession>A0ABN9AMF8</accession>
<dbReference type="Proteomes" id="UP001162483">
    <property type="component" value="Unassembled WGS sequence"/>
</dbReference>
<dbReference type="EMBL" id="CATNWA010000494">
    <property type="protein sequence ID" value="CAI9537123.1"/>
    <property type="molecule type" value="Genomic_DNA"/>
</dbReference>
<organism evidence="1 2">
    <name type="scientific">Staurois parvus</name>
    <dbReference type="NCBI Taxonomy" id="386267"/>
    <lineage>
        <taxon>Eukaryota</taxon>
        <taxon>Metazoa</taxon>
        <taxon>Chordata</taxon>
        <taxon>Craniata</taxon>
        <taxon>Vertebrata</taxon>
        <taxon>Euteleostomi</taxon>
        <taxon>Amphibia</taxon>
        <taxon>Batrachia</taxon>
        <taxon>Anura</taxon>
        <taxon>Neobatrachia</taxon>
        <taxon>Ranoidea</taxon>
        <taxon>Ranidae</taxon>
        <taxon>Staurois</taxon>
    </lineage>
</organism>